<dbReference type="Pfam" id="PF01602">
    <property type="entry name" value="Adaptin_N"/>
    <property type="match status" value="1"/>
</dbReference>
<dbReference type="PANTHER" id="PTHR22780">
    <property type="entry name" value="ADAPTIN, ALPHA/GAMMA/EPSILON"/>
    <property type="match status" value="1"/>
</dbReference>
<keyword evidence="7" id="KW-1185">Reference proteome</keyword>
<comment type="caution">
    <text evidence="6">The sequence shown here is derived from an EMBL/GenBank/DDBJ whole genome shotgun (WGS) entry which is preliminary data.</text>
</comment>
<evidence type="ECO:0000256" key="2">
    <source>
        <dbReference type="ARBA" id="ARBA00022448"/>
    </source>
</evidence>
<gene>
    <name evidence="6" type="ORF">PIB30_007953</name>
</gene>
<dbReference type="Gene3D" id="1.25.10.10">
    <property type="entry name" value="Leucine-rich Repeat Variant"/>
    <property type="match status" value="1"/>
</dbReference>
<proteinExistence type="predicted"/>
<accession>A0ABU6T556</accession>
<feature type="domain" description="Clathrin/coatomer adaptor adaptin-like N-terminal" evidence="5">
    <location>
        <begin position="3"/>
        <end position="150"/>
    </location>
</feature>
<dbReference type="InterPro" id="IPR002553">
    <property type="entry name" value="Clathrin/coatomer_adapt-like_N"/>
</dbReference>
<evidence type="ECO:0000256" key="3">
    <source>
        <dbReference type="ARBA" id="ARBA00022927"/>
    </source>
</evidence>
<keyword evidence="3" id="KW-0653">Protein transport</keyword>
<dbReference type="Proteomes" id="UP001341840">
    <property type="component" value="Unassembled WGS sequence"/>
</dbReference>
<keyword evidence="4" id="KW-0472">Membrane</keyword>
<dbReference type="InterPro" id="IPR011989">
    <property type="entry name" value="ARM-like"/>
</dbReference>
<dbReference type="InterPro" id="IPR016024">
    <property type="entry name" value="ARM-type_fold"/>
</dbReference>
<organism evidence="6 7">
    <name type="scientific">Stylosanthes scabra</name>
    <dbReference type="NCBI Taxonomy" id="79078"/>
    <lineage>
        <taxon>Eukaryota</taxon>
        <taxon>Viridiplantae</taxon>
        <taxon>Streptophyta</taxon>
        <taxon>Embryophyta</taxon>
        <taxon>Tracheophyta</taxon>
        <taxon>Spermatophyta</taxon>
        <taxon>Magnoliopsida</taxon>
        <taxon>eudicotyledons</taxon>
        <taxon>Gunneridae</taxon>
        <taxon>Pentapetalae</taxon>
        <taxon>rosids</taxon>
        <taxon>fabids</taxon>
        <taxon>Fabales</taxon>
        <taxon>Fabaceae</taxon>
        <taxon>Papilionoideae</taxon>
        <taxon>50 kb inversion clade</taxon>
        <taxon>dalbergioids sensu lato</taxon>
        <taxon>Dalbergieae</taxon>
        <taxon>Pterocarpus clade</taxon>
        <taxon>Stylosanthes</taxon>
    </lineage>
</organism>
<comment type="subcellular location">
    <subcellularLocation>
        <location evidence="1">Endomembrane system</location>
    </subcellularLocation>
</comment>
<evidence type="ECO:0000256" key="4">
    <source>
        <dbReference type="ARBA" id="ARBA00023136"/>
    </source>
</evidence>
<evidence type="ECO:0000259" key="5">
    <source>
        <dbReference type="Pfam" id="PF01602"/>
    </source>
</evidence>
<dbReference type="SUPFAM" id="SSF48371">
    <property type="entry name" value="ARM repeat"/>
    <property type="match status" value="1"/>
</dbReference>
<reference evidence="6 7" key="1">
    <citation type="journal article" date="2023" name="Plants (Basel)">
        <title>Bridging the Gap: Combining Genomics and Transcriptomics Approaches to Understand Stylosanthes scabra, an Orphan Legume from the Brazilian Caatinga.</title>
        <authorList>
            <person name="Ferreira-Neto J.R.C."/>
            <person name="da Silva M.D."/>
            <person name="Binneck E."/>
            <person name="de Melo N.F."/>
            <person name="da Silva R.H."/>
            <person name="de Melo A.L.T.M."/>
            <person name="Pandolfi V."/>
            <person name="Bustamante F.O."/>
            <person name="Brasileiro-Vidal A.C."/>
            <person name="Benko-Iseppon A.M."/>
        </authorList>
    </citation>
    <scope>NUCLEOTIDE SEQUENCE [LARGE SCALE GENOMIC DNA]</scope>
    <source>
        <tissue evidence="6">Leaves</tissue>
    </source>
</reference>
<evidence type="ECO:0000313" key="6">
    <source>
        <dbReference type="EMBL" id="MED6143650.1"/>
    </source>
</evidence>
<dbReference type="EMBL" id="JASCZI010090638">
    <property type="protein sequence ID" value="MED6143650.1"/>
    <property type="molecule type" value="Genomic_DNA"/>
</dbReference>
<dbReference type="InterPro" id="IPR050840">
    <property type="entry name" value="Adaptor_Complx_Large_Subunit"/>
</dbReference>
<evidence type="ECO:0000256" key="1">
    <source>
        <dbReference type="ARBA" id="ARBA00004308"/>
    </source>
</evidence>
<sequence>MALAGNFVKDEIWHALIVVISNASELHGYTVRALYKAFQKSNEQEAFIRVAIWCIGEYGDLLINNVGMLDVEDRITVTESDAVDLIEITIQCHASDFTTKAMALVALLKLSSRFPSCSERIREIIVKYKGDFVLELQQRSTEFNSIIAKHQNIR</sequence>
<evidence type="ECO:0000313" key="7">
    <source>
        <dbReference type="Proteomes" id="UP001341840"/>
    </source>
</evidence>
<name>A0ABU6T556_9FABA</name>
<protein>
    <recommendedName>
        <fullName evidence="5">Clathrin/coatomer adaptor adaptin-like N-terminal domain-containing protein</fullName>
    </recommendedName>
</protein>
<keyword evidence="2" id="KW-0813">Transport</keyword>